<dbReference type="GO" id="GO:0005886">
    <property type="term" value="C:plasma membrane"/>
    <property type="evidence" value="ECO:0007669"/>
    <property type="project" value="UniProtKB-SubCell"/>
</dbReference>
<name>A0A6J7FED5_9ZZZZ</name>
<evidence type="ECO:0000256" key="2">
    <source>
        <dbReference type="ARBA" id="ARBA00022448"/>
    </source>
</evidence>
<feature type="transmembrane region" description="Helical" evidence="7">
    <location>
        <begin position="383"/>
        <end position="407"/>
    </location>
</feature>
<feature type="transmembrane region" description="Helical" evidence="7">
    <location>
        <begin position="73"/>
        <end position="91"/>
    </location>
</feature>
<feature type="transmembrane region" description="Helical" evidence="7">
    <location>
        <begin position="494"/>
        <end position="515"/>
    </location>
</feature>
<dbReference type="EMBL" id="CAFBMC010000020">
    <property type="protein sequence ID" value="CAB4893756.1"/>
    <property type="molecule type" value="Genomic_DNA"/>
</dbReference>
<reference evidence="9" key="1">
    <citation type="submission" date="2020-05" db="EMBL/GenBank/DDBJ databases">
        <authorList>
            <person name="Chiriac C."/>
            <person name="Salcher M."/>
            <person name="Ghai R."/>
            <person name="Kavagutti S V."/>
        </authorList>
    </citation>
    <scope>NUCLEOTIDE SEQUENCE</scope>
</reference>
<feature type="transmembrane region" description="Helical" evidence="7">
    <location>
        <begin position="127"/>
        <end position="150"/>
    </location>
</feature>
<evidence type="ECO:0000256" key="4">
    <source>
        <dbReference type="ARBA" id="ARBA00022692"/>
    </source>
</evidence>
<keyword evidence="6 7" id="KW-0472">Membrane</keyword>
<dbReference type="SUPFAM" id="SSF103473">
    <property type="entry name" value="MFS general substrate transporter"/>
    <property type="match status" value="1"/>
</dbReference>
<protein>
    <submittedName>
        <fullName evidence="9">Unannotated protein</fullName>
    </submittedName>
</protein>
<dbReference type="CDD" id="cd17502">
    <property type="entry name" value="MFS_Azr1_MDR_like"/>
    <property type="match status" value="1"/>
</dbReference>
<dbReference type="Gene3D" id="1.20.1720.10">
    <property type="entry name" value="Multidrug resistance protein D"/>
    <property type="match status" value="1"/>
</dbReference>
<dbReference type="InterPro" id="IPR036259">
    <property type="entry name" value="MFS_trans_sf"/>
</dbReference>
<keyword evidence="4 7" id="KW-0812">Transmembrane</keyword>
<dbReference type="PRINTS" id="PR01036">
    <property type="entry name" value="TCRTETB"/>
</dbReference>
<keyword evidence="2" id="KW-0813">Transport</keyword>
<dbReference type="Gene3D" id="1.20.1250.20">
    <property type="entry name" value="MFS general substrate transporter like domains"/>
    <property type="match status" value="1"/>
</dbReference>
<dbReference type="Pfam" id="PF07690">
    <property type="entry name" value="MFS_1"/>
    <property type="match status" value="1"/>
</dbReference>
<dbReference type="InterPro" id="IPR020846">
    <property type="entry name" value="MFS_dom"/>
</dbReference>
<dbReference type="PANTHER" id="PTHR23501:SF197">
    <property type="entry name" value="COMD"/>
    <property type="match status" value="1"/>
</dbReference>
<comment type="subcellular location">
    <subcellularLocation>
        <location evidence="1">Cell membrane</location>
        <topology evidence="1">Multi-pass membrane protein</topology>
    </subcellularLocation>
</comment>
<feature type="transmembrane region" description="Helical" evidence="7">
    <location>
        <begin position="328"/>
        <end position="346"/>
    </location>
</feature>
<feature type="transmembrane region" description="Helical" evidence="7">
    <location>
        <begin position="162"/>
        <end position="180"/>
    </location>
</feature>
<dbReference type="NCBIfam" id="TIGR00711">
    <property type="entry name" value="efflux_EmrB"/>
    <property type="match status" value="1"/>
</dbReference>
<feature type="transmembrane region" description="Helical" evidence="7">
    <location>
        <begin position="192"/>
        <end position="213"/>
    </location>
</feature>
<dbReference type="PROSITE" id="PS50850">
    <property type="entry name" value="MFS"/>
    <property type="match status" value="1"/>
</dbReference>
<keyword evidence="5 7" id="KW-1133">Transmembrane helix</keyword>
<keyword evidence="3" id="KW-1003">Cell membrane</keyword>
<feature type="transmembrane region" description="Helical" evidence="7">
    <location>
        <begin position="419"/>
        <end position="443"/>
    </location>
</feature>
<feature type="transmembrane region" description="Helical" evidence="7">
    <location>
        <begin position="250"/>
        <end position="272"/>
    </location>
</feature>
<accession>A0A6J7FED5</accession>
<evidence type="ECO:0000256" key="6">
    <source>
        <dbReference type="ARBA" id="ARBA00023136"/>
    </source>
</evidence>
<dbReference type="InterPro" id="IPR011701">
    <property type="entry name" value="MFS"/>
</dbReference>
<feature type="transmembrane region" description="Helical" evidence="7">
    <location>
        <begin position="225"/>
        <end position="244"/>
    </location>
</feature>
<dbReference type="InterPro" id="IPR004638">
    <property type="entry name" value="EmrB-like"/>
</dbReference>
<feature type="domain" description="Major facilitator superfamily (MFS) profile" evidence="8">
    <location>
        <begin position="39"/>
        <end position="520"/>
    </location>
</feature>
<organism evidence="9">
    <name type="scientific">freshwater metagenome</name>
    <dbReference type="NCBI Taxonomy" id="449393"/>
    <lineage>
        <taxon>unclassified sequences</taxon>
        <taxon>metagenomes</taxon>
        <taxon>ecological metagenomes</taxon>
    </lineage>
</organism>
<sequence>MSRTEQDPNPGLAPDPEAALIADGAPAEDRITGARLRWIMIALMLAMFLAALDQTIVSVALPRIVSDLNGLSSLAWVVTAYLLASTASTPIWGKISDLYGRKIMLQIAIAMFLAASFLAGASQTMEWLIISRGLQGLGGGGIMVLAMASIADVIPPRERGRYTGLFTATFALASVAGPLIGGFFVESLSWRWIFYINIPFGIIAFFVIAAVFNVPTQRVQHKIDYVGAALMVAGVSTLLLLVQWGGTRYAWSSSTILSMIAASFILLSTFVWHETRTEEPLVPMSLFKNQIFTMASAISFVVGLAMFGAIIFIPVFMQIVQGDTPTQAGMKMLPMMAGMASASIIVGRLTSRLGRYKMFPIFGTASAAISMLILSQISVDTPYWFISLGLFILGIGMGSTMQVLALAVQNSVAMKDVGVAISGSTFFRSIGATLGTAIFGAIMTTQLARNIESAFPAGTVTEEDVSKFTNAVSTISALPTKLHEIVLNAYADSLSHIFVVAFPIMVLGFVLSLFLKEIRLSPLIGREHPEELRSFE</sequence>
<proteinExistence type="predicted"/>
<gene>
    <name evidence="9" type="ORF">UFOPK3495_00563</name>
</gene>
<dbReference type="PANTHER" id="PTHR23501">
    <property type="entry name" value="MAJOR FACILITATOR SUPERFAMILY"/>
    <property type="match status" value="1"/>
</dbReference>
<dbReference type="AlphaFoldDB" id="A0A6J7FED5"/>
<dbReference type="GO" id="GO:0022857">
    <property type="term" value="F:transmembrane transporter activity"/>
    <property type="evidence" value="ECO:0007669"/>
    <property type="project" value="InterPro"/>
</dbReference>
<feature type="transmembrane region" description="Helical" evidence="7">
    <location>
        <begin position="38"/>
        <end position="61"/>
    </location>
</feature>
<dbReference type="FunFam" id="1.20.1720.10:FF:000004">
    <property type="entry name" value="EmrB/QacA family drug resistance transporter"/>
    <property type="match status" value="1"/>
</dbReference>
<evidence type="ECO:0000313" key="9">
    <source>
        <dbReference type="EMBL" id="CAB4893756.1"/>
    </source>
</evidence>
<evidence type="ECO:0000256" key="1">
    <source>
        <dbReference type="ARBA" id="ARBA00004651"/>
    </source>
</evidence>
<evidence type="ECO:0000256" key="5">
    <source>
        <dbReference type="ARBA" id="ARBA00022989"/>
    </source>
</evidence>
<feature type="transmembrane region" description="Helical" evidence="7">
    <location>
        <begin position="358"/>
        <end position="377"/>
    </location>
</feature>
<feature type="transmembrane region" description="Helical" evidence="7">
    <location>
        <begin position="103"/>
        <end position="121"/>
    </location>
</feature>
<evidence type="ECO:0000256" key="7">
    <source>
        <dbReference type="SAM" id="Phobius"/>
    </source>
</evidence>
<evidence type="ECO:0000259" key="8">
    <source>
        <dbReference type="PROSITE" id="PS50850"/>
    </source>
</evidence>
<feature type="transmembrane region" description="Helical" evidence="7">
    <location>
        <begin position="292"/>
        <end position="316"/>
    </location>
</feature>
<evidence type="ECO:0000256" key="3">
    <source>
        <dbReference type="ARBA" id="ARBA00022475"/>
    </source>
</evidence>